<dbReference type="GO" id="GO:0016020">
    <property type="term" value="C:membrane"/>
    <property type="evidence" value="ECO:0007669"/>
    <property type="project" value="UniProtKB-SubCell"/>
</dbReference>
<organism evidence="12 13">
    <name type="scientific">Tectimicrobiota bacterium</name>
    <dbReference type="NCBI Taxonomy" id="2528274"/>
    <lineage>
        <taxon>Bacteria</taxon>
        <taxon>Pseudomonadati</taxon>
        <taxon>Nitrospinota/Tectimicrobiota group</taxon>
        <taxon>Candidatus Tectimicrobiota</taxon>
    </lineage>
</organism>
<dbReference type="GO" id="GO:0006814">
    <property type="term" value="P:sodium ion transport"/>
    <property type="evidence" value="ECO:0007669"/>
    <property type="project" value="UniProtKB-KW"/>
</dbReference>
<dbReference type="InterPro" id="IPR038770">
    <property type="entry name" value="Na+/solute_symporter_sf"/>
</dbReference>
<accession>A0A932HWX6</accession>
<gene>
    <name evidence="12" type="ORF">HYZ11_05720</name>
</gene>
<evidence type="ECO:0000256" key="8">
    <source>
        <dbReference type="ARBA" id="ARBA00023136"/>
    </source>
</evidence>
<evidence type="ECO:0000259" key="11">
    <source>
        <dbReference type="Pfam" id="PF00999"/>
    </source>
</evidence>
<reference evidence="12" key="1">
    <citation type="submission" date="2020-07" db="EMBL/GenBank/DDBJ databases">
        <title>Huge and variable diversity of episymbiotic CPR bacteria and DPANN archaea in groundwater ecosystems.</title>
        <authorList>
            <person name="He C.Y."/>
            <person name="Keren R."/>
            <person name="Whittaker M."/>
            <person name="Farag I.F."/>
            <person name="Doudna J."/>
            <person name="Cate J.H.D."/>
            <person name="Banfield J.F."/>
        </authorList>
    </citation>
    <scope>NUCLEOTIDE SEQUENCE</scope>
    <source>
        <strain evidence="12">NC_groundwater_763_Ag_S-0.2um_68_21</strain>
    </source>
</reference>
<evidence type="ECO:0000313" key="13">
    <source>
        <dbReference type="Proteomes" id="UP000782312"/>
    </source>
</evidence>
<evidence type="ECO:0000256" key="5">
    <source>
        <dbReference type="ARBA" id="ARBA00022989"/>
    </source>
</evidence>
<evidence type="ECO:0000256" key="2">
    <source>
        <dbReference type="ARBA" id="ARBA00022448"/>
    </source>
</evidence>
<feature type="transmembrane region" description="Helical" evidence="10">
    <location>
        <begin position="167"/>
        <end position="186"/>
    </location>
</feature>
<dbReference type="InterPro" id="IPR006153">
    <property type="entry name" value="Cation/H_exchanger_TM"/>
</dbReference>
<keyword evidence="6" id="KW-0915">Sodium</keyword>
<feature type="transmembrane region" description="Helical" evidence="10">
    <location>
        <begin position="84"/>
        <end position="105"/>
    </location>
</feature>
<dbReference type="Proteomes" id="UP000782312">
    <property type="component" value="Unassembled WGS sequence"/>
</dbReference>
<feature type="transmembrane region" description="Helical" evidence="10">
    <location>
        <begin position="207"/>
        <end position="237"/>
    </location>
</feature>
<comment type="subcellular location">
    <subcellularLocation>
        <location evidence="1">Membrane</location>
        <topology evidence="1">Multi-pass membrane protein</topology>
    </subcellularLocation>
</comment>
<comment type="caution">
    <text evidence="12">The sequence shown here is derived from an EMBL/GenBank/DDBJ whole genome shotgun (WGS) entry which is preliminary data.</text>
</comment>
<proteinExistence type="predicted"/>
<dbReference type="GO" id="GO:0015297">
    <property type="term" value="F:antiporter activity"/>
    <property type="evidence" value="ECO:0007669"/>
    <property type="project" value="UniProtKB-KW"/>
</dbReference>
<feature type="domain" description="Cation/H+ exchanger transmembrane" evidence="11">
    <location>
        <begin position="11"/>
        <end position="360"/>
    </location>
</feature>
<dbReference type="PANTHER" id="PTHR43562">
    <property type="entry name" value="NAPA-TYPE SODIUM/HYDROGEN ANTIPORTER"/>
    <property type="match status" value="1"/>
</dbReference>
<dbReference type="Gene3D" id="1.20.1530.20">
    <property type="match status" value="1"/>
</dbReference>
<evidence type="ECO:0000313" key="12">
    <source>
        <dbReference type="EMBL" id="MBI3127081.1"/>
    </source>
</evidence>
<evidence type="ECO:0000256" key="7">
    <source>
        <dbReference type="ARBA" id="ARBA00023065"/>
    </source>
</evidence>
<evidence type="ECO:0000256" key="10">
    <source>
        <dbReference type="SAM" id="Phobius"/>
    </source>
</evidence>
<feature type="transmembrane region" description="Helical" evidence="10">
    <location>
        <begin position="54"/>
        <end position="72"/>
    </location>
</feature>
<evidence type="ECO:0000256" key="9">
    <source>
        <dbReference type="ARBA" id="ARBA00023201"/>
    </source>
</evidence>
<keyword evidence="7" id="KW-0406">Ion transport</keyword>
<feature type="transmembrane region" description="Helical" evidence="10">
    <location>
        <begin position="311"/>
        <end position="333"/>
    </location>
</feature>
<keyword evidence="9" id="KW-0739">Sodium transport</keyword>
<dbReference type="AlphaFoldDB" id="A0A932HWX6"/>
<evidence type="ECO:0000256" key="1">
    <source>
        <dbReference type="ARBA" id="ARBA00004141"/>
    </source>
</evidence>
<dbReference type="EMBL" id="JACPUR010000015">
    <property type="protein sequence ID" value="MBI3127081.1"/>
    <property type="molecule type" value="Genomic_DNA"/>
</dbReference>
<evidence type="ECO:0000256" key="3">
    <source>
        <dbReference type="ARBA" id="ARBA00022449"/>
    </source>
</evidence>
<feature type="transmembrane region" description="Helical" evidence="10">
    <location>
        <begin position="342"/>
        <end position="361"/>
    </location>
</feature>
<dbReference type="Pfam" id="PF00999">
    <property type="entry name" value="Na_H_Exchanger"/>
    <property type="match status" value="1"/>
</dbReference>
<feature type="transmembrane region" description="Helical" evidence="10">
    <location>
        <begin position="143"/>
        <end position="161"/>
    </location>
</feature>
<feature type="transmembrane region" description="Helical" evidence="10">
    <location>
        <begin position="6"/>
        <end position="25"/>
    </location>
</feature>
<feature type="transmembrane region" description="Helical" evidence="10">
    <location>
        <begin position="111"/>
        <end position="131"/>
    </location>
</feature>
<keyword evidence="4 10" id="KW-0812">Transmembrane</keyword>
<keyword evidence="8 10" id="KW-0472">Membrane</keyword>
<dbReference type="PANTHER" id="PTHR43562:SF3">
    <property type="entry name" value="SODIUM ION_PROTON EXCHANGER (EUROFUNG)"/>
    <property type="match status" value="1"/>
</dbReference>
<evidence type="ECO:0000256" key="6">
    <source>
        <dbReference type="ARBA" id="ARBA00023053"/>
    </source>
</evidence>
<feature type="transmembrane region" description="Helical" evidence="10">
    <location>
        <begin position="280"/>
        <end position="299"/>
    </location>
</feature>
<sequence>MSLDPSLSVAVVLIAAGVLALEFRISGAVTEIFAGMLLGFFVQGLIAVEWFNFLAHFGILALMFMAGFEVDVNRIRATWKASVGIGMASLLVPVAGLFAVCHYLLSLPPKVSLLMGVGLSTTSLALTYQSLKDRNLLGQQSGATLMGAASVVDVLSMVLLAATLGNVGWGTAVFLAFVIPTLIGLPRLSRWVLRRYRGNAVEFEMRFLLMVLLGLGFLSGHAGIHPAIVAFTVGLVLGELAVDHEELEVKLRGIVFSLLAPIFFLHAGAQMNLRVIDLKVAGVAALLFAVVYGLKYLAARVATRLLTSLNGHFAGVLLNYQLTFGIIAASVGLQEGFLDQKLYSVILMGVVASIVLSMYLLQEVQAEVDR</sequence>
<keyword evidence="2" id="KW-0813">Transport</keyword>
<keyword evidence="3" id="KW-0050">Antiport</keyword>
<keyword evidence="5 10" id="KW-1133">Transmembrane helix</keyword>
<protein>
    <submittedName>
        <fullName evidence="12">Cation:proton antiporter</fullName>
    </submittedName>
</protein>
<dbReference type="GO" id="GO:1902600">
    <property type="term" value="P:proton transmembrane transport"/>
    <property type="evidence" value="ECO:0007669"/>
    <property type="project" value="InterPro"/>
</dbReference>
<evidence type="ECO:0000256" key="4">
    <source>
        <dbReference type="ARBA" id="ARBA00022692"/>
    </source>
</evidence>
<name>A0A932HWX6_UNCTE</name>